<dbReference type="SUPFAM" id="SSF51126">
    <property type="entry name" value="Pectin lyase-like"/>
    <property type="match status" value="1"/>
</dbReference>
<gene>
    <name evidence="1" type="ORF">SAMN05660862_1346</name>
</gene>
<dbReference type="Proteomes" id="UP000192980">
    <property type="component" value="Unassembled WGS sequence"/>
</dbReference>
<dbReference type="RefSeq" id="WP_085472201.1">
    <property type="nucleotide sequence ID" value="NZ_FXAU01000002.1"/>
</dbReference>
<evidence type="ECO:0008006" key="3">
    <source>
        <dbReference type="Google" id="ProtNLM"/>
    </source>
</evidence>
<dbReference type="AlphaFoldDB" id="A0A1X7J257"/>
<evidence type="ECO:0000313" key="1">
    <source>
        <dbReference type="EMBL" id="SMG21438.1"/>
    </source>
</evidence>
<proteinExistence type="predicted"/>
<dbReference type="Gene3D" id="2.160.20.10">
    <property type="entry name" value="Single-stranded right-handed beta-helix, Pectin lyase-like"/>
    <property type="match status" value="1"/>
</dbReference>
<protein>
    <recommendedName>
        <fullName evidence="3">Glycoside hydrolase family 16</fullName>
    </recommendedName>
</protein>
<reference evidence="1 2" key="1">
    <citation type="submission" date="2017-04" db="EMBL/GenBank/DDBJ databases">
        <authorList>
            <person name="Afonso C.L."/>
            <person name="Miller P.J."/>
            <person name="Scott M.A."/>
            <person name="Spackman E."/>
            <person name="Goraichik I."/>
            <person name="Dimitrov K.M."/>
            <person name="Suarez D.L."/>
            <person name="Swayne D.E."/>
        </authorList>
    </citation>
    <scope>NUCLEOTIDE SEQUENCE [LARGE SCALE GENOMIC DNA]</scope>
    <source>
        <strain evidence="1 2">DSM 22418</strain>
    </source>
</reference>
<dbReference type="EMBL" id="FXAU01000002">
    <property type="protein sequence ID" value="SMG21438.1"/>
    <property type="molecule type" value="Genomic_DNA"/>
</dbReference>
<dbReference type="InterPro" id="IPR012334">
    <property type="entry name" value="Pectin_lyas_fold"/>
</dbReference>
<dbReference type="CDD" id="cd23669">
    <property type="entry name" value="GH55_SacteLam55A-like"/>
    <property type="match status" value="1"/>
</dbReference>
<dbReference type="STRING" id="561061.SAMN05660862_1346"/>
<name>A0A1X7J257_9SPHI</name>
<dbReference type="InterPro" id="IPR059186">
    <property type="entry name" value="SACTE_4363"/>
</dbReference>
<dbReference type="InterPro" id="IPR011050">
    <property type="entry name" value="Pectin_lyase_fold/virulence"/>
</dbReference>
<evidence type="ECO:0000313" key="2">
    <source>
        <dbReference type="Proteomes" id="UP000192980"/>
    </source>
</evidence>
<organism evidence="1 2">
    <name type="scientific">Sphingobacterium psychroaquaticum</name>
    <dbReference type="NCBI Taxonomy" id="561061"/>
    <lineage>
        <taxon>Bacteria</taxon>
        <taxon>Pseudomonadati</taxon>
        <taxon>Bacteroidota</taxon>
        <taxon>Sphingobacteriia</taxon>
        <taxon>Sphingobacteriales</taxon>
        <taxon>Sphingobacteriaceae</taxon>
        <taxon>Sphingobacterium</taxon>
    </lineage>
</organism>
<accession>A0A1X7J257</accession>
<sequence>MLQKIVLSLFFIVSLLLGYAQQRDVSLKDGKIVLDFSRSLDGVNKSKTYTIKRASSRFGHYKTIGKTTKSIFTDNKVVENPYNYYYQICVDDRLVVLLGLEIELFGANTFIYSASDDPSKIGEEVNALHERMFGKEFSPNRYGIFFKKGDYRASGLLKVPFYVQIAGLGHTPYDVQLSNIHTPPHLADGNGTCTFWRSAENLSVIGPETYVEEETFKWAVSQAAPLRRIYSTRVVRNQWGNGWVSGGYTADCYFESAAGSKNQQQWYTRNSYLGKGRGNFEEIKYNYCFQGVEFGPSVDQASYTNNWDKGGNVTVLPHTPIIREKPFLFFDQDQRYKVFRPALKRNHIGVSYAAGDMGEGEVIDVLDDFYVVKPGVDAVEINGQLARGKHLLFTPGMYELSESLQVTRPNTIVLGLGLATLIPGKENGTTAITVADVDGVTVASLMFDAHYSSQSLLQVGTEKTADRHAENPTLLADLFFRVGGFREGEVHVEETVLLHSNDIIGDHFWIWRADHGVKGSVGWYINTAKNGLVVNGDYVTIYALFNEHFQGYQTLWNGEYGRTYFFQCESPYDAPNQSAYRSEGGKKNGYAAYKVAEEVDHHEAYAFGIYDVLIHEIMIHSSVEVPEKRGVVLKNICNNSLSNGRYRGFKFVINETQKSTYDTWRDNRTYVVDFPVME</sequence>
<dbReference type="OrthoDB" id="52286at2"/>
<keyword evidence="2" id="KW-1185">Reference proteome</keyword>